<evidence type="ECO:0000256" key="1">
    <source>
        <dbReference type="SAM" id="MobiDB-lite"/>
    </source>
</evidence>
<sequence>MSGVTDHPVNGPKPRKKPPSTPHGDFVVHRRTADGWITTPKRWKMYEHASLKDACEEADRLAEALRGTFSVYEAVHTVRAPERPASVVDKPMATITPSRAPA</sequence>
<evidence type="ECO:0000313" key="2">
    <source>
        <dbReference type="EMBL" id="ACK84151.1"/>
    </source>
</evidence>
<dbReference type="EMBL" id="CP001298">
    <property type="protein sequence ID" value="ACK84151.1"/>
    <property type="molecule type" value="Genomic_DNA"/>
</dbReference>
<gene>
    <name evidence="2" type="ordered locus">Mchl_3316</name>
</gene>
<organism evidence="2 3">
    <name type="scientific">Methylorubrum extorquens (strain CM4 / NCIMB 13688)</name>
    <name type="common">Methylobacterium extorquens</name>
    <dbReference type="NCBI Taxonomy" id="440085"/>
    <lineage>
        <taxon>Bacteria</taxon>
        <taxon>Pseudomonadati</taxon>
        <taxon>Pseudomonadota</taxon>
        <taxon>Alphaproteobacteria</taxon>
        <taxon>Hyphomicrobiales</taxon>
        <taxon>Methylobacteriaceae</taxon>
        <taxon>Methylorubrum</taxon>
    </lineage>
</organism>
<name>B7KTU1_METC4</name>
<protein>
    <recommendedName>
        <fullName evidence="4">DUF2188 domain-containing protein</fullName>
    </recommendedName>
</protein>
<accession>B7KTU1</accession>
<reference evidence="3" key="1">
    <citation type="submission" date="2008-12" db="EMBL/GenBank/DDBJ databases">
        <title>Complete sequence of chromosome of Methylobacterium chloromethanicum CM4.</title>
        <authorList>
            <consortium name="US DOE Joint Genome Institute"/>
            <person name="Lucas S."/>
            <person name="Copeland A."/>
            <person name="Lapidus A."/>
            <person name="Glavina del Rio T."/>
            <person name="Dalin E."/>
            <person name="Tice H."/>
            <person name="Bruce D."/>
            <person name="Goodwin L."/>
            <person name="Pitluck S."/>
            <person name="Chertkov O."/>
            <person name="Brettin T."/>
            <person name="Detter J.C."/>
            <person name="Han C."/>
            <person name="Larimer F."/>
            <person name="Land M."/>
            <person name="Hauser L."/>
            <person name="Kyrpides N."/>
            <person name="Mikhailova N."/>
            <person name="Marx C."/>
            <person name="Richardson P."/>
        </authorList>
    </citation>
    <scope>NUCLEOTIDE SEQUENCE [LARGE SCALE GENOMIC DNA]</scope>
    <source>
        <strain evidence="3">CM4 / NCIMB 13688</strain>
    </source>
</reference>
<evidence type="ECO:0008006" key="4">
    <source>
        <dbReference type="Google" id="ProtNLM"/>
    </source>
</evidence>
<proteinExistence type="predicted"/>
<dbReference type="KEGG" id="mch:Mchl_3316"/>
<dbReference type="AlphaFoldDB" id="B7KTU1"/>
<feature type="region of interest" description="Disordered" evidence="1">
    <location>
        <begin position="1"/>
        <end position="27"/>
    </location>
</feature>
<dbReference type="Proteomes" id="UP000002385">
    <property type="component" value="Chromosome"/>
</dbReference>
<evidence type="ECO:0000313" key="3">
    <source>
        <dbReference type="Proteomes" id="UP000002385"/>
    </source>
</evidence>
<dbReference type="HOGENOM" id="CLU_2274031_0_0_5"/>
<reference evidence="2 3" key="2">
    <citation type="journal article" date="2012" name="J. Bacteriol.">
        <title>Complete genome sequences of six strains of the genus Methylobacterium.</title>
        <authorList>
            <person name="Marx C.J."/>
            <person name="Bringel F."/>
            <person name="Chistoserdova L."/>
            <person name="Moulin L."/>
            <person name="Farhan Ul Haque M."/>
            <person name="Fleischman D.E."/>
            <person name="Gruffaz C."/>
            <person name="Jourand P."/>
            <person name="Knief C."/>
            <person name="Lee M.C."/>
            <person name="Muller E.E."/>
            <person name="Nadalig T."/>
            <person name="Peyraud R."/>
            <person name="Roselli S."/>
            <person name="Russ L."/>
            <person name="Goodwin L.A."/>
            <person name="Ivanova N."/>
            <person name="Kyrpides N."/>
            <person name="Lajus A."/>
            <person name="Land M.L."/>
            <person name="Medigue C."/>
            <person name="Mikhailova N."/>
            <person name="Nolan M."/>
            <person name="Woyke T."/>
            <person name="Stolyar S."/>
            <person name="Vorholt J.A."/>
            <person name="Vuilleumier S."/>
        </authorList>
    </citation>
    <scope>NUCLEOTIDE SEQUENCE [LARGE SCALE GENOMIC DNA]</scope>
    <source>
        <strain evidence="3">CM4 / NCIMB 13688</strain>
    </source>
</reference>